<reference evidence="7 8" key="1">
    <citation type="journal article" date="2015" name="Environ. Microbiol.">
        <title>Metagenome sequence of Elaphomyces granulatus from sporocarp tissue reveals Ascomycota ectomycorrhizal fingerprints of genome expansion and a Proteobacteria-rich microbiome.</title>
        <authorList>
            <person name="Quandt C.A."/>
            <person name="Kohler A."/>
            <person name="Hesse C.N."/>
            <person name="Sharpton T.J."/>
            <person name="Martin F."/>
            <person name="Spatafora J.W."/>
        </authorList>
    </citation>
    <scope>NUCLEOTIDE SEQUENCE [LARGE SCALE GENOMIC DNA]</scope>
    <source>
        <strain evidence="7 8">OSC145934</strain>
    </source>
</reference>
<dbReference type="Pfam" id="PF08591">
    <property type="entry name" value="RNR_inhib"/>
    <property type="match status" value="1"/>
</dbReference>
<proteinExistence type="inferred from homology"/>
<evidence type="ECO:0000256" key="3">
    <source>
        <dbReference type="ARBA" id="ARBA00005459"/>
    </source>
</evidence>
<feature type="region of interest" description="Disordered" evidence="6">
    <location>
        <begin position="21"/>
        <end position="91"/>
    </location>
</feature>
<dbReference type="GO" id="GO:0005634">
    <property type="term" value="C:nucleus"/>
    <property type="evidence" value="ECO:0007669"/>
    <property type="project" value="UniProtKB-SubCell"/>
</dbReference>
<dbReference type="GO" id="GO:0005737">
    <property type="term" value="C:cytoplasm"/>
    <property type="evidence" value="ECO:0007669"/>
    <property type="project" value="UniProtKB-SubCell"/>
</dbReference>
<comment type="similarity">
    <text evidence="3">Belongs to the DIF1/spd1 family.</text>
</comment>
<dbReference type="AlphaFoldDB" id="A0A232LWW7"/>
<comment type="caution">
    <text evidence="7">The sequence shown here is derived from an EMBL/GenBank/DDBJ whole genome shotgun (WGS) entry which is preliminary data.</text>
</comment>
<evidence type="ECO:0000313" key="8">
    <source>
        <dbReference type="Proteomes" id="UP000243515"/>
    </source>
</evidence>
<feature type="compositionally biased region" description="Basic and acidic residues" evidence="6">
    <location>
        <begin position="258"/>
        <end position="268"/>
    </location>
</feature>
<dbReference type="PANTHER" id="PTHR28081:SF1">
    <property type="entry name" value="DAMAGE-REGULATED IMPORT FACILITATOR 1"/>
    <property type="match status" value="1"/>
</dbReference>
<evidence type="ECO:0000313" key="7">
    <source>
        <dbReference type="EMBL" id="OXV08670.1"/>
    </source>
</evidence>
<feature type="compositionally biased region" description="Low complexity" evidence="6">
    <location>
        <begin position="226"/>
        <end position="236"/>
    </location>
</feature>
<feature type="compositionally biased region" description="Polar residues" evidence="6">
    <location>
        <begin position="66"/>
        <end position="78"/>
    </location>
</feature>
<evidence type="ECO:0000256" key="2">
    <source>
        <dbReference type="ARBA" id="ARBA00004496"/>
    </source>
</evidence>
<evidence type="ECO:0000256" key="4">
    <source>
        <dbReference type="ARBA" id="ARBA00022490"/>
    </source>
</evidence>
<dbReference type="Proteomes" id="UP000243515">
    <property type="component" value="Unassembled WGS sequence"/>
</dbReference>
<evidence type="ECO:0000256" key="5">
    <source>
        <dbReference type="ARBA" id="ARBA00023242"/>
    </source>
</evidence>
<dbReference type="InterPro" id="IPR013900">
    <property type="entry name" value="RNR_inhibitor"/>
</dbReference>
<organism evidence="7 8">
    <name type="scientific">Elaphomyces granulatus</name>
    <dbReference type="NCBI Taxonomy" id="519963"/>
    <lineage>
        <taxon>Eukaryota</taxon>
        <taxon>Fungi</taxon>
        <taxon>Dikarya</taxon>
        <taxon>Ascomycota</taxon>
        <taxon>Pezizomycotina</taxon>
        <taxon>Eurotiomycetes</taxon>
        <taxon>Eurotiomycetidae</taxon>
        <taxon>Eurotiales</taxon>
        <taxon>Elaphomycetaceae</taxon>
        <taxon>Elaphomyces</taxon>
    </lineage>
</organism>
<name>A0A232LWW7_9EURO</name>
<accession>A0A232LWW7</accession>
<protein>
    <submittedName>
        <fullName evidence="7">Uncharacterized protein</fullName>
    </submittedName>
</protein>
<gene>
    <name evidence="7" type="ORF">Egran_03569</name>
</gene>
<sequence length="438" mass="48793">MEKCTGEIVVCISVKKNPRNAKIPDNWQPGQKAESTNYLERQDIHSTNQTVRSLSPERKKAKPELPQSQWTGANSRLGATTVDDSSSSTSSTHPYLEIYRVEFSLLVLLANLFSYRTRLVDMANTTATPGNLSKRRRFQAPITKFFPQEATNTGNNDDHVGNPSHNNYAAPTHSPMPLLSPNIMSKLIGVGAQVRKAVHEGYKVGPLKYNECSISQSTANSVEVSHSGLSNSRSSSTELNPFCGMHKSDNLTGRRRPHSTEEFTDERMQVSSTEFDAMSLPGSGQESNTFSIFSVISRKRSFDWTPEELGDEGDGSSINQMLMGKIHSSCTTKGTLNTAEIWQDAFRLNDANEAFAPPSQSPRAILSPRIEQQRRLFTYSQKQPVTSTGQENFSPSAITHTMDMDIDDFGEAAFLRRREEVDSDYMEGQEVEIEMDEN</sequence>
<feature type="compositionally biased region" description="Polar residues" evidence="6">
    <location>
        <begin position="33"/>
        <end position="53"/>
    </location>
</feature>
<dbReference type="PANTHER" id="PTHR28081">
    <property type="entry name" value="DAMAGE-REGULATED IMPORT FACILITATOR 1-RELATED"/>
    <property type="match status" value="1"/>
</dbReference>
<comment type="subcellular location">
    <subcellularLocation>
        <location evidence="2">Cytoplasm</location>
    </subcellularLocation>
    <subcellularLocation>
        <location evidence="1">Nucleus</location>
    </subcellularLocation>
</comment>
<dbReference type="GO" id="GO:1990846">
    <property type="term" value="F:ribonucleoside-diphosphate reductase inhibitor activity"/>
    <property type="evidence" value="ECO:0007669"/>
    <property type="project" value="TreeGrafter"/>
</dbReference>
<feature type="compositionally biased region" description="Low complexity" evidence="6">
    <location>
        <begin position="80"/>
        <end position="91"/>
    </location>
</feature>
<feature type="region of interest" description="Disordered" evidence="6">
    <location>
        <begin position="226"/>
        <end position="270"/>
    </location>
</feature>
<keyword evidence="4" id="KW-0963">Cytoplasm</keyword>
<evidence type="ECO:0000256" key="6">
    <source>
        <dbReference type="SAM" id="MobiDB-lite"/>
    </source>
</evidence>
<dbReference type="GO" id="GO:0008104">
    <property type="term" value="P:intracellular protein localization"/>
    <property type="evidence" value="ECO:0007669"/>
    <property type="project" value="TreeGrafter"/>
</dbReference>
<dbReference type="OrthoDB" id="4072855at2759"/>
<keyword evidence="8" id="KW-1185">Reference proteome</keyword>
<evidence type="ECO:0000256" key="1">
    <source>
        <dbReference type="ARBA" id="ARBA00004123"/>
    </source>
</evidence>
<dbReference type="EMBL" id="NPHW01003961">
    <property type="protein sequence ID" value="OXV08670.1"/>
    <property type="molecule type" value="Genomic_DNA"/>
</dbReference>
<keyword evidence="5" id="KW-0539">Nucleus</keyword>